<feature type="compositionally biased region" description="Polar residues" evidence="1">
    <location>
        <begin position="56"/>
        <end position="73"/>
    </location>
</feature>
<dbReference type="EMBL" id="OX465079">
    <property type="protein sequence ID" value="CAI9277159.1"/>
    <property type="molecule type" value="Genomic_DNA"/>
</dbReference>
<feature type="compositionally biased region" description="Basic and acidic residues" evidence="1">
    <location>
        <begin position="74"/>
        <end position="93"/>
    </location>
</feature>
<gene>
    <name evidence="2" type="ORF">LSALG_LOCUS17100</name>
</gene>
<accession>A0AA35YNI8</accession>
<feature type="compositionally biased region" description="Low complexity" evidence="1">
    <location>
        <begin position="95"/>
        <end position="104"/>
    </location>
</feature>
<feature type="compositionally biased region" description="Basic and acidic residues" evidence="1">
    <location>
        <begin position="40"/>
        <end position="52"/>
    </location>
</feature>
<evidence type="ECO:0000313" key="2">
    <source>
        <dbReference type="EMBL" id="CAI9277159.1"/>
    </source>
</evidence>
<organism evidence="2 3">
    <name type="scientific">Lactuca saligna</name>
    <name type="common">Willowleaf lettuce</name>
    <dbReference type="NCBI Taxonomy" id="75948"/>
    <lineage>
        <taxon>Eukaryota</taxon>
        <taxon>Viridiplantae</taxon>
        <taxon>Streptophyta</taxon>
        <taxon>Embryophyta</taxon>
        <taxon>Tracheophyta</taxon>
        <taxon>Spermatophyta</taxon>
        <taxon>Magnoliopsida</taxon>
        <taxon>eudicotyledons</taxon>
        <taxon>Gunneridae</taxon>
        <taxon>Pentapetalae</taxon>
        <taxon>asterids</taxon>
        <taxon>campanulids</taxon>
        <taxon>Asterales</taxon>
        <taxon>Asteraceae</taxon>
        <taxon>Cichorioideae</taxon>
        <taxon>Cichorieae</taxon>
        <taxon>Lactucinae</taxon>
        <taxon>Lactuca</taxon>
    </lineage>
</organism>
<evidence type="ECO:0000313" key="3">
    <source>
        <dbReference type="Proteomes" id="UP001177003"/>
    </source>
</evidence>
<feature type="region of interest" description="Disordered" evidence="1">
    <location>
        <begin position="36"/>
        <end position="116"/>
    </location>
</feature>
<evidence type="ECO:0000256" key="1">
    <source>
        <dbReference type="SAM" id="MobiDB-lite"/>
    </source>
</evidence>
<name>A0AA35YNI8_LACSI</name>
<dbReference type="AlphaFoldDB" id="A0AA35YNI8"/>
<reference evidence="2" key="1">
    <citation type="submission" date="2023-04" db="EMBL/GenBank/DDBJ databases">
        <authorList>
            <person name="Vijverberg K."/>
            <person name="Xiong W."/>
            <person name="Schranz E."/>
        </authorList>
    </citation>
    <scope>NUCLEOTIDE SEQUENCE</scope>
</reference>
<sequence>MFEDDNTIVDAMLILKSFNMLQKPSSLIPFYDFSLSSSSEESKEEAHDEANKHTSPKTTLESDQGNGAQANSIDDSKPSKHHDDVNNDDDKKSKSSTSGTGSSGENIASPFALLEL</sequence>
<protein>
    <submittedName>
        <fullName evidence="2">Uncharacterized protein</fullName>
    </submittedName>
</protein>
<keyword evidence="3" id="KW-1185">Reference proteome</keyword>
<dbReference type="Proteomes" id="UP001177003">
    <property type="component" value="Chromosome 3"/>
</dbReference>
<proteinExistence type="predicted"/>